<protein>
    <recommendedName>
        <fullName evidence="1">IrrE N-terminal-like domain-containing protein</fullName>
    </recommendedName>
</protein>
<accession>A0A399F1U5</accession>
<feature type="domain" description="IrrE N-terminal-like" evidence="1">
    <location>
        <begin position="78"/>
        <end position="110"/>
    </location>
</feature>
<evidence type="ECO:0000313" key="2">
    <source>
        <dbReference type="EMBL" id="RIH89765.1"/>
    </source>
</evidence>
<dbReference type="AlphaFoldDB" id="A0A399F1U5"/>
<name>A0A399F1U5_9DEIN</name>
<evidence type="ECO:0000259" key="1">
    <source>
        <dbReference type="Pfam" id="PF06114"/>
    </source>
</evidence>
<keyword evidence="3" id="KW-1185">Reference proteome</keyword>
<sequence>MNTPLWVSELAAAFWEQAGEEEPFPRDLRRGVVLGLPLSVVTIPALSVGGVRRWLARNGVNLVIAAPERSLRACLVARFGRGIVFLDAADPPDEQRFSLAHEAAHYLRDYWKPRQEAVKGLGPGVLEVFDGRRVPSPAEQVHSLLARIPVEAHLHLMERSPEGFASDCRVRYAEAQADRLAFELLAPAEHVLAGSPERDHLVEVLCRVYGLPRAPAQQYASTLLPEGEQSPWLLRLGLRR</sequence>
<evidence type="ECO:0000313" key="3">
    <source>
        <dbReference type="Proteomes" id="UP000265715"/>
    </source>
</evidence>
<dbReference type="Proteomes" id="UP000265715">
    <property type="component" value="Unassembled WGS sequence"/>
</dbReference>
<gene>
    <name evidence="2" type="ORF">Mterra_00725</name>
</gene>
<comment type="caution">
    <text evidence="2">The sequence shown here is derived from an EMBL/GenBank/DDBJ whole genome shotgun (WGS) entry which is preliminary data.</text>
</comment>
<reference evidence="2 3" key="1">
    <citation type="submission" date="2018-08" db="EMBL/GenBank/DDBJ databases">
        <title>Meiothermus terrae DSM 26712 genome sequencing project.</title>
        <authorList>
            <person name="Da Costa M.S."/>
            <person name="Albuquerque L."/>
            <person name="Raposo P."/>
            <person name="Froufe H.J.C."/>
            <person name="Barroso C.S."/>
            <person name="Egas C."/>
        </authorList>
    </citation>
    <scope>NUCLEOTIDE SEQUENCE [LARGE SCALE GENOMIC DNA]</scope>
    <source>
        <strain evidence="2 3">DSM 26712</strain>
    </source>
</reference>
<dbReference type="InterPro" id="IPR010359">
    <property type="entry name" value="IrrE_HExxH"/>
</dbReference>
<dbReference type="EMBL" id="QXDL01000018">
    <property type="protein sequence ID" value="RIH89765.1"/>
    <property type="molecule type" value="Genomic_DNA"/>
</dbReference>
<dbReference type="Pfam" id="PF06114">
    <property type="entry name" value="Peptidase_M78"/>
    <property type="match status" value="1"/>
</dbReference>
<organism evidence="2 3">
    <name type="scientific">Calidithermus terrae</name>
    <dbReference type="NCBI Taxonomy" id="1408545"/>
    <lineage>
        <taxon>Bacteria</taxon>
        <taxon>Thermotogati</taxon>
        <taxon>Deinococcota</taxon>
        <taxon>Deinococci</taxon>
        <taxon>Thermales</taxon>
        <taxon>Thermaceae</taxon>
        <taxon>Calidithermus</taxon>
    </lineage>
</organism>
<proteinExistence type="predicted"/>